<dbReference type="GO" id="GO:0005886">
    <property type="term" value="C:plasma membrane"/>
    <property type="evidence" value="ECO:0007669"/>
    <property type="project" value="UniProtKB-SubCell"/>
</dbReference>
<keyword evidence="5" id="KW-1185">Reference proteome</keyword>
<keyword evidence="3" id="KW-0812">Transmembrane</keyword>
<comment type="caution">
    <text evidence="4">The sequence shown here is derived from an EMBL/GenBank/DDBJ whole genome shotgun (WGS) entry which is preliminary data.</text>
</comment>
<feature type="transmembrane region" description="Helical" evidence="3">
    <location>
        <begin position="54"/>
        <end position="73"/>
    </location>
</feature>
<evidence type="ECO:0000313" key="5">
    <source>
        <dbReference type="Proteomes" id="UP000717624"/>
    </source>
</evidence>
<keyword evidence="3" id="KW-1133">Transmembrane helix</keyword>
<protein>
    <recommendedName>
        <fullName evidence="2">Biotin transporter</fullName>
    </recommendedName>
</protein>
<organism evidence="4 5">
    <name type="scientific">Brevibacillus fulvus</name>
    <dbReference type="NCBI Taxonomy" id="1125967"/>
    <lineage>
        <taxon>Bacteria</taxon>
        <taxon>Bacillati</taxon>
        <taxon>Bacillota</taxon>
        <taxon>Bacilli</taxon>
        <taxon>Bacillales</taxon>
        <taxon>Paenibacillaceae</taxon>
        <taxon>Brevibacillus</taxon>
    </lineage>
</organism>
<dbReference type="PANTHER" id="PTHR34295">
    <property type="entry name" value="BIOTIN TRANSPORTER BIOY"/>
    <property type="match status" value="1"/>
</dbReference>
<evidence type="ECO:0000256" key="2">
    <source>
        <dbReference type="PIRNR" id="PIRNR016661"/>
    </source>
</evidence>
<accession>A0A938XSQ9</accession>
<feature type="transmembrane region" description="Helical" evidence="3">
    <location>
        <begin position="112"/>
        <end position="134"/>
    </location>
</feature>
<feature type="transmembrane region" description="Helical" evidence="3">
    <location>
        <begin position="80"/>
        <end position="100"/>
    </location>
</feature>
<comment type="similarity">
    <text evidence="1 2">Belongs to the BioY family.</text>
</comment>
<feature type="transmembrane region" description="Helical" evidence="3">
    <location>
        <begin position="146"/>
        <end position="169"/>
    </location>
</feature>
<reference evidence="4" key="1">
    <citation type="submission" date="2021-01" db="EMBL/GenBank/DDBJ databases">
        <title>Genomic Encyclopedia of Type Strains, Phase IV (KMG-IV): sequencing the most valuable type-strain genomes for metagenomic binning, comparative biology and taxonomic classification.</title>
        <authorList>
            <person name="Goeker M."/>
        </authorList>
    </citation>
    <scope>NUCLEOTIDE SEQUENCE</scope>
    <source>
        <strain evidence="4">DSM 25523</strain>
    </source>
</reference>
<keyword evidence="2" id="KW-1003">Cell membrane</keyword>
<dbReference type="Proteomes" id="UP000717624">
    <property type="component" value="Unassembled WGS sequence"/>
</dbReference>
<gene>
    <name evidence="4" type="ORF">JOD01_001318</name>
</gene>
<dbReference type="RefSeq" id="WP_204517438.1">
    <property type="nucleotide sequence ID" value="NZ_BAABIN010000038.1"/>
</dbReference>
<evidence type="ECO:0000256" key="3">
    <source>
        <dbReference type="SAM" id="Phobius"/>
    </source>
</evidence>
<dbReference type="EMBL" id="JAFBEB010000003">
    <property type="protein sequence ID" value="MBM7589718.1"/>
    <property type="molecule type" value="Genomic_DNA"/>
</dbReference>
<dbReference type="PIRSF" id="PIRSF016661">
    <property type="entry name" value="BioY"/>
    <property type="match status" value="1"/>
</dbReference>
<keyword evidence="2 3" id="KW-0472">Membrane</keyword>
<feature type="transmembrane region" description="Helical" evidence="3">
    <location>
        <begin position="12"/>
        <end position="34"/>
    </location>
</feature>
<dbReference type="InterPro" id="IPR003784">
    <property type="entry name" value="BioY"/>
</dbReference>
<evidence type="ECO:0000256" key="1">
    <source>
        <dbReference type="ARBA" id="ARBA00010692"/>
    </source>
</evidence>
<evidence type="ECO:0000313" key="4">
    <source>
        <dbReference type="EMBL" id="MBM7589718.1"/>
    </source>
</evidence>
<dbReference type="AlphaFoldDB" id="A0A938XSQ9"/>
<comment type="subcellular location">
    <subcellularLocation>
        <location evidence="2">Cell membrane</location>
        <topology evidence="2">Multi-pass membrane protein</topology>
    </subcellularLocation>
</comment>
<dbReference type="Gene3D" id="1.10.1760.20">
    <property type="match status" value="1"/>
</dbReference>
<keyword evidence="2" id="KW-0813">Transport</keyword>
<proteinExistence type="inferred from homology"/>
<dbReference type="Pfam" id="PF02632">
    <property type="entry name" value="BioY"/>
    <property type="match status" value="1"/>
</dbReference>
<name>A0A938XSQ9_9BACL</name>
<dbReference type="GO" id="GO:0015225">
    <property type="term" value="F:biotin transmembrane transporter activity"/>
    <property type="evidence" value="ECO:0007669"/>
    <property type="project" value="UniProtKB-UniRule"/>
</dbReference>
<dbReference type="PANTHER" id="PTHR34295:SF1">
    <property type="entry name" value="BIOTIN TRANSPORTER BIOY"/>
    <property type="match status" value="1"/>
</dbReference>
<sequence length="188" mass="19995">MTETNRRLKNFILAALFAALIAILAQVTIPLPLVPITGQTLAVGLTATVLGSRYGTLAILIYILMGVIGLPVFSEAKGGLPVLIGPTGGFITGFVVTAYVTGLILEKSRFTFWPALLANLIGMVVTLLFGWIQLKYVMSWGWGQALAVGVYPFLAVGVIKAALAAYLGVLVRKRLVSARLISSPHISQ</sequence>